<evidence type="ECO:0000313" key="4">
    <source>
        <dbReference type="EMBL" id="OBX50821.1"/>
    </source>
</evidence>
<comment type="similarity">
    <text evidence="1">Belongs to the DprA/Smf family.</text>
</comment>
<accession>A0A1B8PJE8</accession>
<protein>
    <submittedName>
        <fullName evidence="4">DNA protecting protein DprA</fullName>
    </submittedName>
</protein>
<organism evidence="4 5">
    <name type="scientific">Moraxella nonliquefaciens</name>
    <dbReference type="NCBI Taxonomy" id="478"/>
    <lineage>
        <taxon>Bacteria</taxon>
        <taxon>Pseudomonadati</taxon>
        <taxon>Pseudomonadota</taxon>
        <taxon>Gammaproteobacteria</taxon>
        <taxon>Moraxellales</taxon>
        <taxon>Moraxellaceae</taxon>
        <taxon>Moraxella</taxon>
    </lineage>
</organism>
<dbReference type="SUPFAM" id="SSF102405">
    <property type="entry name" value="MCP/YpsA-like"/>
    <property type="match status" value="1"/>
</dbReference>
<comment type="caution">
    <text evidence="4">The sequence shown here is derived from an EMBL/GenBank/DDBJ whole genome shotgun (WGS) entry which is preliminary data.</text>
</comment>
<dbReference type="Gene3D" id="1.10.10.10">
    <property type="entry name" value="Winged helix-like DNA-binding domain superfamily/Winged helix DNA-binding domain"/>
    <property type="match status" value="1"/>
</dbReference>
<dbReference type="OrthoDB" id="9785707at2"/>
<dbReference type="Pfam" id="PF02481">
    <property type="entry name" value="DNA_processg_A"/>
    <property type="match status" value="1"/>
</dbReference>
<dbReference type="Pfam" id="PF17782">
    <property type="entry name" value="WHD_DprA"/>
    <property type="match status" value="1"/>
</dbReference>
<dbReference type="PANTHER" id="PTHR43022">
    <property type="entry name" value="PROTEIN SMF"/>
    <property type="match status" value="1"/>
</dbReference>
<gene>
    <name evidence="4" type="ORF">A9Z60_02700</name>
</gene>
<dbReference type="RefSeq" id="WP_066893073.1">
    <property type="nucleotide sequence ID" value="NZ_LZDN01000012.1"/>
</dbReference>
<dbReference type="NCBIfam" id="TIGR00732">
    <property type="entry name" value="dprA"/>
    <property type="match status" value="1"/>
</dbReference>
<dbReference type="InterPro" id="IPR041614">
    <property type="entry name" value="DprA_WH"/>
</dbReference>
<evidence type="ECO:0000259" key="3">
    <source>
        <dbReference type="Pfam" id="PF17782"/>
    </source>
</evidence>
<proteinExistence type="inferred from homology"/>
<feature type="domain" description="DprA winged helix" evidence="3">
    <location>
        <begin position="332"/>
        <end position="380"/>
    </location>
</feature>
<evidence type="ECO:0000313" key="5">
    <source>
        <dbReference type="Proteomes" id="UP000092671"/>
    </source>
</evidence>
<dbReference type="AlphaFoldDB" id="A0A1B8PJE8"/>
<dbReference type="Gene3D" id="3.40.50.450">
    <property type="match status" value="1"/>
</dbReference>
<dbReference type="GO" id="GO:0009294">
    <property type="term" value="P:DNA-mediated transformation"/>
    <property type="evidence" value="ECO:0007669"/>
    <property type="project" value="InterPro"/>
</dbReference>
<evidence type="ECO:0000259" key="2">
    <source>
        <dbReference type="Pfam" id="PF02481"/>
    </source>
</evidence>
<evidence type="ECO:0000256" key="1">
    <source>
        <dbReference type="ARBA" id="ARBA00006525"/>
    </source>
</evidence>
<feature type="domain" description="Smf/DprA SLOG" evidence="2">
    <location>
        <begin position="84"/>
        <end position="294"/>
    </location>
</feature>
<dbReference type="PANTHER" id="PTHR43022:SF1">
    <property type="entry name" value="PROTEIN SMF"/>
    <property type="match status" value="1"/>
</dbReference>
<dbReference type="InterPro" id="IPR036388">
    <property type="entry name" value="WH-like_DNA-bd_sf"/>
</dbReference>
<dbReference type="EMBL" id="LZDN01000012">
    <property type="protein sequence ID" value="OBX50821.1"/>
    <property type="molecule type" value="Genomic_DNA"/>
</dbReference>
<dbReference type="Proteomes" id="UP000092671">
    <property type="component" value="Unassembled WGS sequence"/>
</dbReference>
<reference evidence="4 5" key="1">
    <citation type="submission" date="2016-06" db="EMBL/GenBank/DDBJ databases">
        <title>Draft genome of Moraxella nonliquefaciens CCUG 60284.</title>
        <authorList>
            <person name="Salva-Serra F."/>
            <person name="Engstrom-Jakobsson H."/>
            <person name="Thorell K."/>
            <person name="Gonzales-Siles L."/>
            <person name="Karlsson R."/>
            <person name="Boulund F."/>
            <person name="Engstrand L."/>
            <person name="Kristiansson E."/>
            <person name="Moore E."/>
        </authorList>
    </citation>
    <scope>NUCLEOTIDE SEQUENCE [LARGE SCALE GENOMIC DNA]</scope>
    <source>
        <strain evidence="4 5">CCUG 60284</strain>
    </source>
</reference>
<sequence>MKYQSLNATSAILALWYVTNTSLSAFYKLTEQFGDAKQALMAELTKWQELGVHNAHIKRWQDADDVMAMVDGLYDESERGTYGMLFMDDERYPDMLRQIYDPPPVLFYRGEVARLSDRQVAIVGSRHPTEFAYQTTLNMAEYLTHQGLTVTSGLASGIDKAAHLGALLNGRGQTVGVMGTGINVCYPKNQNALYAQIINDGGCLISELLPATPPTKHNFPRRNRLVAGLSLATLVTEAAIASGSLITARLSAEQGKQVFAMPSSVDNVNAEGCHHLIREGATLIYHPNQIVDELSESMTGYNALPKTFSRGILALDDAHQKPPVPTPVVIPSHLQGVFDKLPDKPTDLDTLVMMTASDVGVLLGSLLELEMLGVVKVVGGRYERI</sequence>
<dbReference type="InterPro" id="IPR003488">
    <property type="entry name" value="DprA"/>
</dbReference>
<name>A0A1B8PJE8_MORNO</name>
<dbReference type="InterPro" id="IPR057666">
    <property type="entry name" value="DrpA_SLOG"/>
</dbReference>